<dbReference type="AlphaFoldDB" id="A0A5Q0GSF7"/>
<dbReference type="Pfam" id="PF00899">
    <property type="entry name" value="ThiF"/>
    <property type="match status" value="1"/>
</dbReference>
<name>A0A5Q0GSF7_SACSY</name>
<dbReference type="Gene3D" id="3.40.50.720">
    <property type="entry name" value="NAD(P)-binding Rossmann-like Domain"/>
    <property type="match status" value="1"/>
</dbReference>
<proteinExistence type="predicted"/>
<evidence type="ECO:0000313" key="3">
    <source>
        <dbReference type="Proteomes" id="UP000325787"/>
    </source>
</evidence>
<dbReference type="InterPro" id="IPR000594">
    <property type="entry name" value="ThiF_NAD_FAD-bd"/>
</dbReference>
<accession>A0A5Q0GSF7</accession>
<dbReference type="SUPFAM" id="SSF69572">
    <property type="entry name" value="Activating enzymes of the ubiquitin-like proteins"/>
    <property type="match status" value="1"/>
</dbReference>
<dbReference type="Proteomes" id="UP000325787">
    <property type="component" value="Chromosome"/>
</dbReference>
<organism evidence="2 3">
    <name type="scientific">Saccharothrix syringae</name>
    <name type="common">Nocardiopsis syringae</name>
    <dbReference type="NCBI Taxonomy" id="103733"/>
    <lineage>
        <taxon>Bacteria</taxon>
        <taxon>Bacillati</taxon>
        <taxon>Actinomycetota</taxon>
        <taxon>Actinomycetes</taxon>
        <taxon>Pseudonocardiales</taxon>
        <taxon>Pseudonocardiaceae</taxon>
        <taxon>Saccharothrix</taxon>
    </lineage>
</organism>
<keyword evidence="3" id="KW-1185">Reference proteome</keyword>
<feature type="domain" description="THIF-type NAD/FAD binding fold" evidence="1">
    <location>
        <begin position="144"/>
        <end position="215"/>
    </location>
</feature>
<dbReference type="GO" id="GO:0008641">
    <property type="term" value="F:ubiquitin-like modifier activating enzyme activity"/>
    <property type="evidence" value="ECO:0007669"/>
    <property type="project" value="InterPro"/>
</dbReference>
<dbReference type="InterPro" id="IPR035985">
    <property type="entry name" value="Ubiquitin-activating_enz"/>
</dbReference>
<dbReference type="EMBL" id="CP034550">
    <property type="protein sequence ID" value="QFZ16909.1"/>
    <property type="molecule type" value="Genomic_DNA"/>
</dbReference>
<evidence type="ECO:0000259" key="1">
    <source>
        <dbReference type="Pfam" id="PF00899"/>
    </source>
</evidence>
<protein>
    <submittedName>
        <fullName evidence="2">Thiamine biosynthesis protein ThiF</fullName>
    </submittedName>
</protein>
<sequence length="358" mass="37618">MDNPRACGQAFCRFRGRRDAAGVDLPNRPRVLPGLPLLRRREDVVQIGTDPRHAVLVEDVPAPMASALLGLNGQHTLRELRERLAPHGDQATELLGVLRGLAHAGLVEESVPVPHPRLAAEVTCRALRTRRPAPHLASARAARSVCVHGEGRLAVTVAALLAAAGVGHVRVIARGRVGPEDTGSGYLDADVGRPRAEAAADAVRRACPAVRPVPRGADLVVLADALVPAPELLHDLVRAGTAHLAARVREGVGVVGPLVVPGRSSCLRCADLHRTDSDPGWPLVAAQLVDRPQHADLATVTATAGVAVGQALLALDRDAGARGRPPTWDATLEVDAFTGVVEHRIAPVHPRCECRSAG</sequence>
<evidence type="ECO:0000313" key="2">
    <source>
        <dbReference type="EMBL" id="QFZ16909.1"/>
    </source>
</evidence>
<reference evidence="3" key="1">
    <citation type="journal article" date="2021" name="Curr. Microbiol.">
        <title>Complete genome of nocamycin-producing strain Saccharothrix syringae NRRL B-16468 reveals the biosynthetic potential for secondary metabolites.</title>
        <authorList>
            <person name="Mo X."/>
            <person name="Yang S."/>
        </authorList>
    </citation>
    <scope>NUCLEOTIDE SEQUENCE [LARGE SCALE GENOMIC DNA]</scope>
    <source>
        <strain evidence="3">ATCC 51364 / DSM 43886 / JCM 6844 / KCTC 9398 / NBRC 14523 / NRRL B-16468 / INA 2240</strain>
    </source>
</reference>
<dbReference type="KEGG" id="ssyi:EKG83_04975"/>
<dbReference type="OrthoDB" id="4426339at2"/>
<gene>
    <name evidence="2" type="ORF">EKG83_04975</name>
</gene>